<evidence type="ECO:0000256" key="6">
    <source>
        <dbReference type="PROSITE-ProRule" id="PRU00169"/>
    </source>
</evidence>
<evidence type="ECO:0000256" key="1">
    <source>
        <dbReference type="ARBA" id="ARBA00004123"/>
    </source>
</evidence>
<dbReference type="EMBL" id="DF973828">
    <property type="protein sequence ID" value="GAU40823.1"/>
    <property type="molecule type" value="Genomic_DNA"/>
</dbReference>
<organism evidence="8 9">
    <name type="scientific">Trifolium subterraneum</name>
    <name type="common">Subterranean clover</name>
    <dbReference type="NCBI Taxonomy" id="3900"/>
    <lineage>
        <taxon>Eukaryota</taxon>
        <taxon>Viridiplantae</taxon>
        <taxon>Streptophyta</taxon>
        <taxon>Embryophyta</taxon>
        <taxon>Tracheophyta</taxon>
        <taxon>Spermatophyta</taxon>
        <taxon>Magnoliopsida</taxon>
        <taxon>eudicotyledons</taxon>
        <taxon>Gunneridae</taxon>
        <taxon>Pentapetalae</taxon>
        <taxon>rosids</taxon>
        <taxon>fabids</taxon>
        <taxon>Fabales</taxon>
        <taxon>Fabaceae</taxon>
        <taxon>Papilionoideae</taxon>
        <taxon>50 kb inversion clade</taxon>
        <taxon>NPAAA clade</taxon>
        <taxon>Hologalegina</taxon>
        <taxon>IRL clade</taxon>
        <taxon>Trifolieae</taxon>
        <taxon>Trifolium</taxon>
    </lineage>
</organism>
<dbReference type="PANTHER" id="PTHR43874:SF58">
    <property type="entry name" value="TWO-COMPONENT RESPONSE REGULATOR-LIKE APRR8-RELATED"/>
    <property type="match status" value="1"/>
</dbReference>
<evidence type="ECO:0000259" key="7">
    <source>
        <dbReference type="PROSITE" id="PS50110"/>
    </source>
</evidence>
<keyword evidence="9" id="KW-1185">Reference proteome</keyword>
<dbReference type="InterPro" id="IPR045279">
    <property type="entry name" value="ARR-like"/>
</dbReference>
<dbReference type="NCBIfam" id="TIGR01557">
    <property type="entry name" value="myb_SHAQKYF"/>
    <property type="match status" value="1"/>
</dbReference>
<keyword evidence="4" id="KW-0804">Transcription</keyword>
<dbReference type="SUPFAM" id="SSF52172">
    <property type="entry name" value="CheY-like"/>
    <property type="match status" value="1"/>
</dbReference>
<dbReference type="Pfam" id="PF00072">
    <property type="entry name" value="Response_reg"/>
    <property type="match status" value="1"/>
</dbReference>
<keyword evidence="3" id="KW-0805">Transcription regulation</keyword>
<evidence type="ECO:0000313" key="8">
    <source>
        <dbReference type="EMBL" id="GAU40823.1"/>
    </source>
</evidence>
<evidence type="ECO:0000256" key="2">
    <source>
        <dbReference type="ARBA" id="ARBA00023012"/>
    </source>
</evidence>
<dbReference type="InterPro" id="IPR006447">
    <property type="entry name" value="Myb_dom_plants"/>
</dbReference>
<dbReference type="Gene3D" id="1.10.10.60">
    <property type="entry name" value="Homeodomain-like"/>
    <property type="match status" value="1"/>
</dbReference>
<dbReference type="SUPFAM" id="SSF46689">
    <property type="entry name" value="Homeodomain-like"/>
    <property type="match status" value="1"/>
</dbReference>
<evidence type="ECO:0000256" key="4">
    <source>
        <dbReference type="ARBA" id="ARBA00023163"/>
    </source>
</evidence>
<comment type="subcellular location">
    <subcellularLocation>
        <location evidence="1">Nucleus</location>
    </subcellularLocation>
</comment>
<dbReference type="GO" id="GO:0009736">
    <property type="term" value="P:cytokinin-activated signaling pathway"/>
    <property type="evidence" value="ECO:0007669"/>
    <property type="project" value="InterPro"/>
</dbReference>
<dbReference type="OrthoDB" id="1420446at2759"/>
<evidence type="ECO:0000256" key="3">
    <source>
        <dbReference type="ARBA" id="ARBA00023015"/>
    </source>
</evidence>
<dbReference type="InterPro" id="IPR011006">
    <property type="entry name" value="CheY-like_superfamily"/>
</dbReference>
<dbReference type="SMART" id="SM00448">
    <property type="entry name" value="REC"/>
    <property type="match status" value="1"/>
</dbReference>
<dbReference type="InterPro" id="IPR001789">
    <property type="entry name" value="Sig_transdc_resp-reg_receiver"/>
</dbReference>
<sequence length="367" mass="41012">MEFDMPQSVEPRMYTGPVAGVKVLVVDANSACRAVISKSLLSLGYEVATATLASEALYITGEKKNEINLVVVEAQLPDMEIYELVEKIKSSNIPSFIMTAYDYEIPSISKALRTGAKWCFRKPVPISDLQQLWRFAVWNRFEPTVSEEVFDYWWPLSEVVSNGLEYQPSLNTGEQTVESVNGKDNILLLKTKRCTWTDDLQRKFLDAVQTAGVNARPKTIFDLMDVEGLKKESVANYLKKYRQSMNRHASPMAQHVNGKVSNALSLGNQGVTKNPAFHQKDLNTADGKVSNAGQQLNLSKLLAFNMFDQIFPALPIALLPLEKNKKIDEVFNAKESQMFTDEDLKTWLSTIPAGKIEIFGTGGDLNS</sequence>
<keyword evidence="5" id="KW-0539">Nucleus</keyword>
<dbReference type="GO" id="GO:0003677">
    <property type="term" value="F:DNA binding"/>
    <property type="evidence" value="ECO:0007669"/>
    <property type="project" value="InterPro"/>
</dbReference>
<dbReference type="GO" id="GO:0005634">
    <property type="term" value="C:nucleus"/>
    <property type="evidence" value="ECO:0007669"/>
    <property type="project" value="UniProtKB-SubCell"/>
</dbReference>
<accession>A0A2Z6NFK9</accession>
<gene>
    <name evidence="8" type="ORF">TSUD_349340</name>
</gene>
<dbReference type="InterPro" id="IPR009057">
    <property type="entry name" value="Homeodomain-like_sf"/>
</dbReference>
<dbReference type="PANTHER" id="PTHR43874">
    <property type="entry name" value="TWO-COMPONENT RESPONSE REGULATOR"/>
    <property type="match status" value="1"/>
</dbReference>
<dbReference type="GO" id="GO:0000160">
    <property type="term" value="P:phosphorelay signal transduction system"/>
    <property type="evidence" value="ECO:0007669"/>
    <property type="project" value="UniProtKB-KW"/>
</dbReference>
<name>A0A2Z6NFK9_TRISU</name>
<comment type="caution">
    <text evidence="6">Lacks conserved residue(s) required for the propagation of feature annotation.</text>
</comment>
<evidence type="ECO:0000313" key="9">
    <source>
        <dbReference type="Proteomes" id="UP000242715"/>
    </source>
</evidence>
<proteinExistence type="predicted"/>
<dbReference type="Proteomes" id="UP000242715">
    <property type="component" value="Unassembled WGS sequence"/>
</dbReference>
<protein>
    <recommendedName>
        <fullName evidence="7">Response regulatory domain-containing protein</fullName>
    </recommendedName>
</protein>
<keyword evidence="2" id="KW-0902">Two-component regulatory system</keyword>
<dbReference type="AlphaFoldDB" id="A0A2Z6NFK9"/>
<dbReference type="PROSITE" id="PS50110">
    <property type="entry name" value="RESPONSE_REGULATORY"/>
    <property type="match status" value="1"/>
</dbReference>
<evidence type="ECO:0000256" key="5">
    <source>
        <dbReference type="ARBA" id="ARBA00023242"/>
    </source>
</evidence>
<feature type="domain" description="Response regulatory" evidence="7">
    <location>
        <begin position="22"/>
        <end position="137"/>
    </location>
</feature>
<dbReference type="Gene3D" id="3.40.50.2300">
    <property type="match status" value="1"/>
</dbReference>
<reference evidence="9" key="1">
    <citation type="journal article" date="2017" name="Front. Plant Sci.">
        <title>Climate Clever Clovers: New Paradigm to Reduce the Environmental Footprint of Ruminants by Breeding Low Methanogenic Forages Utilizing Haplotype Variation.</title>
        <authorList>
            <person name="Kaur P."/>
            <person name="Appels R."/>
            <person name="Bayer P.E."/>
            <person name="Keeble-Gagnere G."/>
            <person name="Wang J."/>
            <person name="Hirakawa H."/>
            <person name="Shirasawa K."/>
            <person name="Vercoe P."/>
            <person name="Stefanova K."/>
            <person name="Durmic Z."/>
            <person name="Nichols P."/>
            <person name="Revell C."/>
            <person name="Isobe S.N."/>
            <person name="Edwards D."/>
            <person name="Erskine W."/>
        </authorList>
    </citation>
    <scope>NUCLEOTIDE SEQUENCE [LARGE SCALE GENOMIC DNA]</scope>
    <source>
        <strain evidence="9">cv. Daliak</strain>
    </source>
</reference>